<dbReference type="RefSeq" id="XP_004360274.1">
    <property type="nucleotide sequence ID" value="XM_004360217.1"/>
</dbReference>
<accession>F4PPW0</accession>
<keyword evidence="2" id="KW-1185">Reference proteome</keyword>
<dbReference type="InterPro" id="IPR032675">
    <property type="entry name" value="LRR_dom_sf"/>
</dbReference>
<dbReference type="SUPFAM" id="SSF52058">
    <property type="entry name" value="L domain-like"/>
    <property type="match status" value="1"/>
</dbReference>
<dbReference type="PANTHER" id="PTHR32134">
    <property type="entry name" value="FNIP REPEAT-CONTAINING PROTEIN"/>
    <property type="match status" value="1"/>
</dbReference>
<organism evidence="1 2">
    <name type="scientific">Cavenderia fasciculata</name>
    <name type="common">Slime mold</name>
    <name type="synonym">Dictyostelium fasciculatum</name>
    <dbReference type="NCBI Taxonomy" id="261658"/>
    <lineage>
        <taxon>Eukaryota</taxon>
        <taxon>Amoebozoa</taxon>
        <taxon>Evosea</taxon>
        <taxon>Eumycetozoa</taxon>
        <taxon>Dictyostelia</taxon>
        <taxon>Acytosteliales</taxon>
        <taxon>Cavenderiaceae</taxon>
        <taxon>Cavenderia</taxon>
    </lineage>
</organism>
<dbReference type="GeneID" id="14874490"/>
<dbReference type="Gene3D" id="3.80.10.10">
    <property type="entry name" value="Ribonuclease Inhibitor"/>
    <property type="match status" value="1"/>
</dbReference>
<evidence type="ECO:0000313" key="2">
    <source>
        <dbReference type="Proteomes" id="UP000007797"/>
    </source>
</evidence>
<sequence length="548" mass="62654">MESIGNDCISSIINLYFYCINLLTDGNTTTTTTTTATTTTIKKIENASTSNHYFKDTLFKISMISILYRQDDNQSVMNLLMTCKDAMKWKDSVVFPRLPLNDIVLGKINQQLPRRYNSVDIENEGDLHYFKKNKDGLINHHCRELKYLISKPIPAGFIPDHFTKIISRGGIQVGSIPPFTTHLILNSCLQDQKIYRKLFPDTLEKLYLPYGELDKRSDIQDLLPHNIRVLSITSNLVKPYLFKLKQLRSLTIFEIFGEQDSDEDEDYDKHIDVHRGTLPNTIEHLYLENCVIETGYILPSSIKYLSINLDKNSLDCVPSSVEYLHIYSNRQDDRTTVLEGTIPSSVTTLKLDGPLQLSHKLHIPRSVTTLTLEGLESVPPIHIIPDSITTLYIRGLNCQFDGTRYPKSIKYFGMDREYKFPLKSCIPPSTKYFDYQVSNPSKVKAKDIPNGVTHIRFGPKFDQSLVQGFIPDSCEYLEFPSNYDKVPLWRAVPKHLKTVACSPLCHNISENIPSSIKQTCSTKAPKGGPWANHPGFDFWDFNDWHLEI</sequence>
<protein>
    <recommendedName>
        <fullName evidence="3">FNIP repeat-containing protein</fullName>
    </recommendedName>
</protein>
<evidence type="ECO:0008006" key="3">
    <source>
        <dbReference type="Google" id="ProtNLM"/>
    </source>
</evidence>
<reference evidence="2" key="1">
    <citation type="journal article" date="2011" name="Genome Res.">
        <title>Phylogeny-wide analysis of social amoeba genomes highlights ancient origins for complex intercellular communication.</title>
        <authorList>
            <person name="Heidel A.J."/>
            <person name="Lawal H.M."/>
            <person name="Felder M."/>
            <person name="Schilde C."/>
            <person name="Helps N.R."/>
            <person name="Tunggal B."/>
            <person name="Rivero F."/>
            <person name="John U."/>
            <person name="Schleicher M."/>
            <person name="Eichinger L."/>
            <person name="Platzer M."/>
            <person name="Noegel A.A."/>
            <person name="Schaap P."/>
            <person name="Gloeckner G."/>
        </authorList>
    </citation>
    <scope>NUCLEOTIDE SEQUENCE [LARGE SCALE GENOMIC DNA]</scope>
    <source>
        <strain evidence="2">SH3</strain>
    </source>
</reference>
<gene>
    <name evidence="1" type="ORF">DFA_04544</name>
</gene>
<dbReference type="KEGG" id="dfa:DFA_04544"/>
<dbReference type="PANTHER" id="PTHR32134:SF92">
    <property type="entry name" value="FNIP REPEAT-CONTAINING PROTEIN"/>
    <property type="match status" value="1"/>
</dbReference>
<dbReference type="EMBL" id="GL883009">
    <property type="protein sequence ID" value="EGG22423.1"/>
    <property type="molecule type" value="Genomic_DNA"/>
</dbReference>
<proteinExistence type="predicted"/>
<dbReference type="InterPro" id="IPR051251">
    <property type="entry name" value="STK_FNIP-Repeat"/>
</dbReference>
<name>F4PPW0_CACFS</name>
<evidence type="ECO:0000313" key="1">
    <source>
        <dbReference type="EMBL" id="EGG22423.1"/>
    </source>
</evidence>
<dbReference type="Pfam" id="PF05725">
    <property type="entry name" value="FNIP"/>
    <property type="match status" value="1"/>
</dbReference>
<dbReference type="AlphaFoldDB" id="F4PPW0"/>
<dbReference type="InterPro" id="IPR008615">
    <property type="entry name" value="FNIP"/>
</dbReference>
<dbReference type="Proteomes" id="UP000007797">
    <property type="component" value="Unassembled WGS sequence"/>
</dbReference>